<sequence>MKRADIQGLRTVSILAVIFYHIWPTHFPNGFLGVDVFFVISGHLMAVCLANFCGKCCGAKSDKIRNKLFQFYARRVKRIVPMYVAVICGTLSVSRTIMLDSDFQKARFDMYWALAFVANIQPVFENNDYFAEVFSYRPFLHCWSLGVEMQFYLLAPLAMLLLLSLRGLHRRLLRHFFCSTVLLASVIVQQLLTTVMPALSFGLMFCRLWQFFAGILVHFFNTGDQQNEKEANETAETVDQIGWPYVLGHGQQSADQENAINSAISLAPIPAQNQAINASPSAASSPPPVPPFSNASLSIPSSSLSSLAAGQKQQQQQQQEAEEVKNNLVHFLWRSAAAHLLLFLLLCVLFAPIGVPSIVVPFQNTFAVILAAAQLHVHHQQHNGMSAWPASPLLTNFLAIQLGDLSYIWWVVHWPVIVFIKYFFTRIATEKDNDGSLGQRAVTLDTNFTKMIINELQNVESRKRLVNTLSLYEKIKLNELLQSATFEDRYKILPGEERTERWTKQLKQLLVQEGNKTPQNLLKFVIDRKVKGTGNGTVLLVGNSHADVVARELGEEMNAYYHDFQVFTMPGCMPIAMPEHLIPFDPGHIIPCPFFTRTVRNIVEQTKPDVVFMVFRWYNEVLNAPFNENGTTKNDEILKAFRHELRHFQKFVSNRIFVSAPTLQFKHDVAKELAKRLWQHAPLGDLQLSLREHYVTNRFSYARLRLLNCPKCVQFDLAEHFCDARTDKCAAFDEQIQLANFFDNNHLSYLGRQSVRPFLRAIGNQIWHDKRMSV</sequence>
<feature type="domain" description="Acyltransferase 3" evidence="2">
    <location>
        <begin position="4"/>
        <end position="225"/>
    </location>
</feature>
<keyword evidence="1" id="KW-1133">Transmembrane helix</keyword>
<dbReference type="AlphaFoldDB" id="A0ABD2HVD9"/>
<feature type="transmembrane region" description="Helical" evidence="1">
    <location>
        <begin position="79"/>
        <end position="98"/>
    </location>
</feature>
<dbReference type="InterPro" id="IPR043968">
    <property type="entry name" value="SGNH"/>
</dbReference>
<dbReference type="PANTHER" id="PTHR23028:SF53">
    <property type="entry name" value="ACYL_TRANSF_3 DOMAIN-CONTAINING PROTEIN"/>
    <property type="match status" value="1"/>
</dbReference>
<name>A0ABD2HVD9_9BILA</name>
<dbReference type="Proteomes" id="UP001620626">
    <property type="component" value="Unassembled WGS sequence"/>
</dbReference>
<evidence type="ECO:0000259" key="2">
    <source>
        <dbReference type="Pfam" id="PF01757"/>
    </source>
</evidence>
<evidence type="ECO:0000259" key="3">
    <source>
        <dbReference type="Pfam" id="PF19040"/>
    </source>
</evidence>
<dbReference type="InterPro" id="IPR050879">
    <property type="entry name" value="Acyltransferase_3"/>
</dbReference>
<evidence type="ECO:0000256" key="1">
    <source>
        <dbReference type="SAM" id="Phobius"/>
    </source>
</evidence>
<protein>
    <recommendedName>
        <fullName evidence="6">Acyl_transf_3 domain-containing protein</fullName>
    </recommendedName>
</protein>
<feature type="domain" description="SGNH" evidence="3">
    <location>
        <begin position="536"/>
        <end position="759"/>
    </location>
</feature>
<feature type="transmembrane region" description="Helical" evidence="1">
    <location>
        <begin position="340"/>
        <end position="360"/>
    </location>
</feature>
<accession>A0ABD2HVD9</accession>
<feature type="transmembrane region" description="Helical" evidence="1">
    <location>
        <begin position="198"/>
        <end position="220"/>
    </location>
</feature>
<dbReference type="EMBL" id="JBICBT010001381">
    <property type="protein sequence ID" value="KAL3070576.1"/>
    <property type="molecule type" value="Genomic_DNA"/>
</dbReference>
<dbReference type="InterPro" id="IPR002656">
    <property type="entry name" value="Acyl_transf_3_dom"/>
</dbReference>
<evidence type="ECO:0000313" key="4">
    <source>
        <dbReference type="EMBL" id="KAL3070576.1"/>
    </source>
</evidence>
<evidence type="ECO:0008006" key="6">
    <source>
        <dbReference type="Google" id="ProtNLM"/>
    </source>
</evidence>
<gene>
    <name evidence="4" type="ORF">niasHT_032366</name>
</gene>
<keyword evidence="1" id="KW-0472">Membrane</keyword>
<keyword evidence="5" id="KW-1185">Reference proteome</keyword>
<dbReference type="Pfam" id="PF01757">
    <property type="entry name" value="Acyl_transf_3"/>
    <property type="match status" value="1"/>
</dbReference>
<dbReference type="Pfam" id="PF19040">
    <property type="entry name" value="SGNH"/>
    <property type="match status" value="1"/>
</dbReference>
<proteinExistence type="predicted"/>
<feature type="transmembrane region" description="Helical" evidence="1">
    <location>
        <begin position="172"/>
        <end position="192"/>
    </location>
</feature>
<dbReference type="PANTHER" id="PTHR23028">
    <property type="entry name" value="ACETYLTRANSFERASE"/>
    <property type="match status" value="1"/>
</dbReference>
<feature type="transmembrane region" description="Helical" evidence="1">
    <location>
        <begin position="36"/>
        <end position="58"/>
    </location>
</feature>
<reference evidence="4 5" key="1">
    <citation type="submission" date="2024-10" db="EMBL/GenBank/DDBJ databases">
        <authorList>
            <person name="Kim D."/>
        </authorList>
    </citation>
    <scope>NUCLEOTIDE SEQUENCE [LARGE SCALE GENOMIC DNA]</scope>
    <source>
        <strain evidence="4">BH-2024</strain>
    </source>
</reference>
<comment type="caution">
    <text evidence="4">The sequence shown here is derived from an EMBL/GenBank/DDBJ whole genome shotgun (WGS) entry which is preliminary data.</text>
</comment>
<organism evidence="4 5">
    <name type="scientific">Heterodera trifolii</name>
    <dbReference type="NCBI Taxonomy" id="157864"/>
    <lineage>
        <taxon>Eukaryota</taxon>
        <taxon>Metazoa</taxon>
        <taxon>Ecdysozoa</taxon>
        <taxon>Nematoda</taxon>
        <taxon>Chromadorea</taxon>
        <taxon>Rhabditida</taxon>
        <taxon>Tylenchina</taxon>
        <taxon>Tylenchomorpha</taxon>
        <taxon>Tylenchoidea</taxon>
        <taxon>Heteroderidae</taxon>
        <taxon>Heteroderinae</taxon>
        <taxon>Heterodera</taxon>
    </lineage>
</organism>
<evidence type="ECO:0000313" key="5">
    <source>
        <dbReference type="Proteomes" id="UP001620626"/>
    </source>
</evidence>
<feature type="transmembrane region" description="Helical" evidence="1">
    <location>
        <begin position="7"/>
        <end position="24"/>
    </location>
</feature>
<keyword evidence="1" id="KW-0812">Transmembrane</keyword>
<feature type="transmembrane region" description="Helical" evidence="1">
    <location>
        <begin position="149"/>
        <end position="165"/>
    </location>
</feature>